<evidence type="ECO:0000256" key="1">
    <source>
        <dbReference type="ARBA" id="ARBA00010634"/>
    </source>
</evidence>
<keyword evidence="2 4" id="KW-0732">Signal</keyword>
<dbReference type="AlphaFoldDB" id="A0A2B8BCA8"/>
<comment type="similarity">
    <text evidence="1">Belongs to the MlaA family.</text>
</comment>
<dbReference type="GO" id="GO:0016020">
    <property type="term" value="C:membrane"/>
    <property type="evidence" value="ECO:0007669"/>
    <property type="project" value="InterPro"/>
</dbReference>
<feature type="signal peptide" evidence="4">
    <location>
        <begin position="1"/>
        <end position="32"/>
    </location>
</feature>
<protein>
    <submittedName>
        <fullName evidence="5">VacJ-like lipoprotein</fullName>
    </submittedName>
</protein>
<sequence length="323" mass="33811">MSCDLLVSRLLGSVIAASLWTASAACASPATAASSQGTAAPAVAPPAATAATAKDAAEQGGWLDSYSRAVFDFNRHLYDGFDAVGGWMRGGAPAAPPDPAAGSVQNVVTNLVNEPLTAVTSTMIGEFGNAWRSVERFGINSTVGVLGYYDTASQWGFTPTHTDLGLSLCRSGVGEMGYVVLPFIGPRTGRDAIADIVLMNAVLWTFAGVAAGTGASLQTIVIAESVEVVADITATRQFDIEAKKIRLPDYDATRVAYLKQRRERCAQPIETPPAKGPVSAPPSLDRTLPGRGRPSPEMAFPEDDRPGPRKGLSVQRAYAVATR</sequence>
<evidence type="ECO:0000313" key="6">
    <source>
        <dbReference type="Proteomes" id="UP000225379"/>
    </source>
</evidence>
<evidence type="ECO:0000256" key="4">
    <source>
        <dbReference type="SAM" id="SignalP"/>
    </source>
</evidence>
<dbReference type="PRINTS" id="PR01805">
    <property type="entry name" value="VACJLIPOPROT"/>
</dbReference>
<gene>
    <name evidence="5" type="ORF">CRT60_19875</name>
</gene>
<dbReference type="InterPro" id="IPR007428">
    <property type="entry name" value="MlaA"/>
</dbReference>
<name>A0A2B8BCA8_9PROT</name>
<dbReference type="Proteomes" id="UP000225379">
    <property type="component" value="Unassembled WGS sequence"/>
</dbReference>
<evidence type="ECO:0000313" key="5">
    <source>
        <dbReference type="EMBL" id="PGH55551.1"/>
    </source>
</evidence>
<reference evidence="6" key="1">
    <citation type="submission" date="2017-10" db="EMBL/GenBank/DDBJ databases">
        <authorList>
            <person name="Kravchenko I.K."/>
            <person name="Grouzdev D.S."/>
        </authorList>
    </citation>
    <scope>NUCLEOTIDE SEQUENCE [LARGE SCALE GENOMIC DNA]</scope>
    <source>
        <strain evidence="6">B2</strain>
    </source>
</reference>
<dbReference type="RefSeq" id="WP_098738266.1">
    <property type="nucleotide sequence ID" value="NZ_PDKW01000042.1"/>
</dbReference>
<evidence type="ECO:0000256" key="2">
    <source>
        <dbReference type="ARBA" id="ARBA00022729"/>
    </source>
</evidence>
<keyword evidence="5" id="KW-0449">Lipoprotein</keyword>
<dbReference type="PANTHER" id="PTHR30035:SF3">
    <property type="entry name" value="INTERMEMBRANE PHOSPHOLIPID TRANSPORT SYSTEM LIPOPROTEIN MLAA"/>
    <property type="match status" value="1"/>
</dbReference>
<dbReference type="PANTHER" id="PTHR30035">
    <property type="entry name" value="LIPOPROTEIN VACJ-RELATED"/>
    <property type="match status" value="1"/>
</dbReference>
<keyword evidence="6" id="KW-1185">Reference proteome</keyword>
<dbReference type="OrthoDB" id="7304445at2"/>
<dbReference type="GO" id="GO:0120010">
    <property type="term" value="P:intermembrane phospholipid transfer"/>
    <property type="evidence" value="ECO:0007669"/>
    <property type="project" value="TreeGrafter"/>
</dbReference>
<feature type="chain" id="PRO_5013378691" evidence="4">
    <location>
        <begin position="33"/>
        <end position="323"/>
    </location>
</feature>
<accession>A0A2B8BCA8</accession>
<dbReference type="EMBL" id="PDKW01000042">
    <property type="protein sequence ID" value="PGH55551.1"/>
    <property type="molecule type" value="Genomic_DNA"/>
</dbReference>
<organism evidence="5 6">
    <name type="scientific">Azospirillum palustre</name>
    <dbReference type="NCBI Taxonomy" id="2044885"/>
    <lineage>
        <taxon>Bacteria</taxon>
        <taxon>Pseudomonadati</taxon>
        <taxon>Pseudomonadota</taxon>
        <taxon>Alphaproteobacteria</taxon>
        <taxon>Rhodospirillales</taxon>
        <taxon>Azospirillaceae</taxon>
        <taxon>Azospirillum</taxon>
    </lineage>
</organism>
<comment type="caution">
    <text evidence="5">The sequence shown here is derived from an EMBL/GenBank/DDBJ whole genome shotgun (WGS) entry which is preliminary data.</text>
</comment>
<dbReference type="Pfam" id="PF04333">
    <property type="entry name" value="MlaA"/>
    <property type="match status" value="1"/>
</dbReference>
<feature type="region of interest" description="Disordered" evidence="3">
    <location>
        <begin position="267"/>
        <end position="323"/>
    </location>
</feature>
<evidence type="ECO:0000256" key="3">
    <source>
        <dbReference type="SAM" id="MobiDB-lite"/>
    </source>
</evidence>
<proteinExistence type="inferred from homology"/>